<dbReference type="GO" id="GO:0003676">
    <property type="term" value="F:nucleic acid binding"/>
    <property type="evidence" value="ECO:0007669"/>
    <property type="project" value="InterPro"/>
</dbReference>
<sequence length="121" mass="13775">MHLYHDESWRKMCHDVRSLSAAGAAELLHSEKSINALEYKRILQNCLLTTVEKLLSKEKRSDVIFQQGNAPDCTAQTTKNWLEIMCIRLMFWPGQSPDLNPKNIVSISVCSVSSCNHRRTG</sequence>
<reference evidence="1" key="1">
    <citation type="submission" date="2025-08" db="UniProtKB">
        <authorList>
            <consortium name="Ensembl"/>
        </authorList>
    </citation>
    <scope>IDENTIFICATION</scope>
</reference>
<name>A0A673L1A8_9TELE</name>
<organism evidence="1 2">
    <name type="scientific">Sinocyclocheilus rhinocerous</name>
    <dbReference type="NCBI Taxonomy" id="307959"/>
    <lineage>
        <taxon>Eukaryota</taxon>
        <taxon>Metazoa</taxon>
        <taxon>Chordata</taxon>
        <taxon>Craniata</taxon>
        <taxon>Vertebrata</taxon>
        <taxon>Euteleostomi</taxon>
        <taxon>Actinopterygii</taxon>
        <taxon>Neopterygii</taxon>
        <taxon>Teleostei</taxon>
        <taxon>Ostariophysi</taxon>
        <taxon>Cypriniformes</taxon>
        <taxon>Cyprinidae</taxon>
        <taxon>Cyprininae</taxon>
        <taxon>Sinocyclocheilus</taxon>
    </lineage>
</organism>
<reference evidence="1" key="2">
    <citation type="submission" date="2025-09" db="UniProtKB">
        <authorList>
            <consortium name="Ensembl"/>
        </authorList>
    </citation>
    <scope>IDENTIFICATION</scope>
</reference>
<keyword evidence="2" id="KW-1185">Reference proteome</keyword>
<dbReference type="Gene3D" id="3.30.420.10">
    <property type="entry name" value="Ribonuclease H-like superfamily/Ribonuclease H"/>
    <property type="match status" value="1"/>
</dbReference>
<evidence type="ECO:0008006" key="3">
    <source>
        <dbReference type="Google" id="ProtNLM"/>
    </source>
</evidence>
<evidence type="ECO:0000313" key="1">
    <source>
        <dbReference type="Ensembl" id="ENSSRHP00000069665.1"/>
    </source>
</evidence>
<dbReference type="Proteomes" id="UP000472270">
    <property type="component" value="Unassembled WGS sequence"/>
</dbReference>
<dbReference type="AlphaFoldDB" id="A0A673L1A8"/>
<proteinExistence type="predicted"/>
<dbReference type="Ensembl" id="ENSSRHT00000071567.1">
    <property type="protein sequence ID" value="ENSSRHP00000069665.1"/>
    <property type="gene ID" value="ENSSRHG00000034651.1"/>
</dbReference>
<dbReference type="InterPro" id="IPR036397">
    <property type="entry name" value="RNaseH_sf"/>
</dbReference>
<evidence type="ECO:0000313" key="2">
    <source>
        <dbReference type="Proteomes" id="UP000472270"/>
    </source>
</evidence>
<protein>
    <recommendedName>
        <fullName evidence="3">Tc1-like transposase DDE domain-containing protein</fullName>
    </recommendedName>
</protein>
<accession>A0A673L1A8</accession>